<feature type="domain" description="N-acetyltransferase" evidence="3">
    <location>
        <begin position="18"/>
        <end position="179"/>
    </location>
</feature>
<dbReference type="STRING" id="545619.SAMN04489860_1337"/>
<protein>
    <recommendedName>
        <fullName evidence="3">N-acetyltransferase domain-containing protein</fullName>
    </recommendedName>
</protein>
<dbReference type="eggNOG" id="COG3818">
    <property type="taxonomic scope" value="Bacteria"/>
</dbReference>
<evidence type="ECO:0000259" key="3">
    <source>
        <dbReference type="PROSITE" id="PS51186"/>
    </source>
</evidence>
<evidence type="ECO:0000313" key="4">
    <source>
        <dbReference type="EMBL" id="SDS34197.1"/>
    </source>
</evidence>
<dbReference type="InterPro" id="IPR016890">
    <property type="entry name" value="UCP028520"/>
</dbReference>
<sequence>MTSTTADIAGRTVQPDDVVLRPARTDDIERIVELNNASAPAVPITPIEDMARLVEDSTLTLVAAAPESDEALGFVVTFDGGIDDFDAENYTWFEDRDFSHYYVDRIVLGEEARGLGIGQQFYDRIFEIARAEGRDAVTCEVNIDPMNAGSLRFHGRLGFEGHGEQRIHENTVTVRKLAAPVR</sequence>
<organism evidence="4 5">
    <name type="scientific">Paraoerskovia marina</name>
    <dbReference type="NCBI Taxonomy" id="545619"/>
    <lineage>
        <taxon>Bacteria</taxon>
        <taxon>Bacillati</taxon>
        <taxon>Actinomycetota</taxon>
        <taxon>Actinomycetes</taxon>
        <taxon>Micrococcales</taxon>
        <taxon>Cellulomonadaceae</taxon>
        <taxon>Paraoerskovia</taxon>
    </lineage>
</organism>
<dbReference type="InterPro" id="IPR016181">
    <property type="entry name" value="Acyl_CoA_acyltransferase"/>
</dbReference>
<dbReference type="Gene3D" id="3.40.630.30">
    <property type="match status" value="1"/>
</dbReference>
<dbReference type="Proteomes" id="UP000185663">
    <property type="component" value="Chromosome I"/>
</dbReference>
<dbReference type="PIRSF" id="PIRSF028520">
    <property type="entry name" value="UCP028520"/>
    <property type="match status" value="1"/>
</dbReference>
<keyword evidence="2" id="KW-0012">Acyltransferase</keyword>
<dbReference type="InterPro" id="IPR050832">
    <property type="entry name" value="Bact_Acetyltransf"/>
</dbReference>
<dbReference type="PANTHER" id="PTHR43877">
    <property type="entry name" value="AMINOALKYLPHOSPHONATE N-ACETYLTRANSFERASE-RELATED-RELATED"/>
    <property type="match status" value="1"/>
</dbReference>
<evidence type="ECO:0000256" key="2">
    <source>
        <dbReference type="ARBA" id="ARBA00023315"/>
    </source>
</evidence>
<name>A0A1H1REJ5_9CELL</name>
<proteinExistence type="predicted"/>
<dbReference type="InterPro" id="IPR000182">
    <property type="entry name" value="GNAT_dom"/>
</dbReference>
<evidence type="ECO:0000256" key="1">
    <source>
        <dbReference type="ARBA" id="ARBA00022679"/>
    </source>
</evidence>
<keyword evidence="5" id="KW-1185">Reference proteome</keyword>
<dbReference type="RefSeq" id="WP_083372025.1">
    <property type="nucleotide sequence ID" value="NZ_LT629776.1"/>
</dbReference>
<dbReference type="AlphaFoldDB" id="A0A1H1REJ5"/>
<accession>A0A1H1REJ5</accession>
<dbReference type="PANTHER" id="PTHR43877:SF2">
    <property type="entry name" value="AMINOALKYLPHOSPHONATE N-ACETYLTRANSFERASE-RELATED"/>
    <property type="match status" value="1"/>
</dbReference>
<dbReference type="SUPFAM" id="SSF55729">
    <property type="entry name" value="Acyl-CoA N-acyltransferases (Nat)"/>
    <property type="match status" value="1"/>
</dbReference>
<keyword evidence="1" id="KW-0808">Transferase</keyword>
<reference evidence="4 5" key="1">
    <citation type="submission" date="2016-10" db="EMBL/GenBank/DDBJ databases">
        <authorList>
            <person name="de Groot N.N."/>
        </authorList>
    </citation>
    <scope>NUCLEOTIDE SEQUENCE [LARGE SCALE GENOMIC DNA]</scope>
    <source>
        <strain evidence="4 5">DSM 22126</strain>
    </source>
</reference>
<dbReference type="EMBL" id="LT629776">
    <property type="protein sequence ID" value="SDS34197.1"/>
    <property type="molecule type" value="Genomic_DNA"/>
</dbReference>
<dbReference type="Pfam" id="PF00583">
    <property type="entry name" value="Acetyltransf_1"/>
    <property type="match status" value="1"/>
</dbReference>
<gene>
    <name evidence="4" type="ORF">SAMN04489860_1337</name>
</gene>
<dbReference type="GO" id="GO:0016747">
    <property type="term" value="F:acyltransferase activity, transferring groups other than amino-acyl groups"/>
    <property type="evidence" value="ECO:0007669"/>
    <property type="project" value="InterPro"/>
</dbReference>
<dbReference type="CDD" id="cd04301">
    <property type="entry name" value="NAT_SF"/>
    <property type="match status" value="1"/>
</dbReference>
<dbReference type="OrthoDB" id="6182349at2"/>
<dbReference type="PROSITE" id="PS51186">
    <property type="entry name" value="GNAT"/>
    <property type="match status" value="1"/>
</dbReference>
<evidence type="ECO:0000313" key="5">
    <source>
        <dbReference type="Proteomes" id="UP000185663"/>
    </source>
</evidence>